<dbReference type="Gramene" id="Psat06G0003300-T1">
    <property type="protein sequence ID" value="KAI5392709.1"/>
    <property type="gene ID" value="KIW84_060033"/>
</dbReference>
<sequence>MQLQGMAMKEKESFKEYAQRWRELAAQVEPPLSEKEITGIFVDTLKDPFFDRLVSSAASDFAHLVTIGDRIEKGLRDGKISGAVATPSTPKKYYGGFQKKREGETNVVSRGYKGKQQASYGQVAAVVPIPYQQPIQQQPMYQPPSNKRDK</sequence>
<protein>
    <recommendedName>
        <fullName evidence="3">Retrotransposon gag domain-containing protein</fullName>
    </recommendedName>
</protein>
<accession>A0A9D5A2A1</accession>
<evidence type="ECO:0000313" key="2">
    <source>
        <dbReference type="Proteomes" id="UP001058974"/>
    </source>
</evidence>
<evidence type="ECO:0000313" key="1">
    <source>
        <dbReference type="EMBL" id="KAI5392709.1"/>
    </source>
</evidence>
<keyword evidence="2" id="KW-1185">Reference proteome</keyword>
<proteinExistence type="predicted"/>
<dbReference type="EMBL" id="JAMSHJ010000006">
    <property type="protein sequence ID" value="KAI5392709.1"/>
    <property type="molecule type" value="Genomic_DNA"/>
</dbReference>
<comment type="caution">
    <text evidence="1">The sequence shown here is derived from an EMBL/GenBank/DDBJ whole genome shotgun (WGS) entry which is preliminary data.</text>
</comment>
<name>A0A9D5A2A1_PEA</name>
<organism evidence="1 2">
    <name type="scientific">Pisum sativum</name>
    <name type="common">Garden pea</name>
    <name type="synonym">Lathyrus oleraceus</name>
    <dbReference type="NCBI Taxonomy" id="3888"/>
    <lineage>
        <taxon>Eukaryota</taxon>
        <taxon>Viridiplantae</taxon>
        <taxon>Streptophyta</taxon>
        <taxon>Embryophyta</taxon>
        <taxon>Tracheophyta</taxon>
        <taxon>Spermatophyta</taxon>
        <taxon>Magnoliopsida</taxon>
        <taxon>eudicotyledons</taxon>
        <taxon>Gunneridae</taxon>
        <taxon>Pentapetalae</taxon>
        <taxon>rosids</taxon>
        <taxon>fabids</taxon>
        <taxon>Fabales</taxon>
        <taxon>Fabaceae</taxon>
        <taxon>Papilionoideae</taxon>
        <taxon>50 kb inversion clade</taxon>
        <taxon>NPAAA clade</taxon>
        <taxon>Hologalegina</taxon>
        <taxon>IRL clade</taxon>
        <taxon>Fabeae</taxon>
        <taxon>Lathyrus</taxon>
    </lineage>
</organism>
<dbReference type="Proteomes" id="UP001058974">
    <property type="component" value="Chromosome 6"/>
</dbReference>
<evidence type="ECO:0008006" key="3">
    <source>
        <dbReference type="Google" id="ProtNLM"/>
    </source>
</evidence>
<dbReference type="PANTHER" id="PTHR32108:SF9">
    <property type="entry name" value="REVERSE TRANSCRIPTASE RNASE H-LIKE DOMAIN-CONTAINING PROTEIN"/>
    <property type="match status" value="1"/>
</dbReference>
<reference evidence="1 2" key="1">
    <citation type="journal article" date="2022" name="Nat. Genet.">
        <title>Improved pea reference genome and pan-genome highlight genomic features and evolutionary characteristics.</title>
        <authorList>
            <person name="Yang T."/>
            <person name="Liu R."/>
            <person name="Luo Y."/>
            <person name="Hu S."/>
            <person name="Wang D."/>
            <person name="Wang C."/>
            <person name="Pandey M.K."/>
            <person name="Ge S."/>
            <person name="Xu Q."/>
            <person name="Li N."/>
            <person name="Li G."/>
            <person name="Huang Y."/>
            <person name="Saxena R.K."/>
            <person name="Ji Y."/>
            <person name="Li M."/>
            <person name="Yan X."/>
            <person name="He Y."/>
            <person name="Liu Y."/>
            <person name="Wang X."/>
            <person name="Xiang C."/>
            <person name="Varshney R.K."/>
            <person name="Ding H."/>
            <person name="Gao S."/>
            <person name="Zong X."/>
        </authorList>
    </citation>
    <scope>NUCLEOTIDE SEQUENCE [LARGE SCALE GENOMIC DNA]</scope>
    <source>
        <strain evidence="1 2">cv. Zhongwan 6</strain>
    </source>
</reference>
<dbReference type="PANTHER" id="PTHR32108">
    <property type="entry name" value="DNA-DIRECTED RNA POLYMERASE SUBUNIT ALPHA"/>
    <property type="match status" value="1"/>
</dbReference>
<dbReference type="AlphaFoldDB" id="A0A9D5A2A1"/>
<gene>
    <name evidence="1" type="ORF">KIW84_060033</name>
</gene>